<gene>
    <name evidence="2" type="ORF">LCGC14_2781810</name>
</gene>
<dbReference type="AlphaFoldDB" id="A0A0F9BJM2"/>
<accession>A0A0F9BJM2</accession>
<evidence type="ECO:0000313" key="2">
    <source>
        <dbReference type="EMBL" id="KKK84591.1"/>
    </source>
</evidence>
<reference evidence="2" key="1">
    <citation type="journal article" date="2015" name="Nature">
        <title>Complex archaea that bridge the gap between prokaryotes and eukaryotes.</title>
        <authorList>
            <person name="Spang A."/>
            <person name="Saw J.H."/>
            <person name="Jorgensen S.L."/>
            <person name="Zaremba-Niedzwiedzka K."/>
            <person name="Martijn J."/>
            <person name="Lind A.E."/>
            <person name="van Eijk R."/>
            <person name="Schleper C."/>
            <person name="Guy L."/>
            <person name="Ettema T.J."/>
        </authorList>
    </citation>
    <scope>NUCLEOTIDE SEQUENCE</scope>
</reference>
<feature type="domain" description="N-acetyltransferase" evidence="1">
    <location>
        <begin position="3"/>
        <end position="150"/>
    </location>
</feature>
<dbReference type="Pfam" id="PF13527">
    <property type="entry name" value="Acetyltransf_9"/>
    <property type="match status" value="1"/>
</dbReference>
<dbReference type="PROSITE" id="PS51186">
    <property type="entry name" value="GNAT"/>
    <property type="match status" value="1"/>
</dbReference>
<name>A0A0F9BJM2_9ZZZZ</name>
<sequence length="409" mass="47767">FSIHIAENSKKEEFQQILELNVKVHGEPVREYLKHIFLNHPRKEDLLFLYIKDSNSNKIISSISLLPLEWRVGSINIPVCEMGFVGTLEKYRGKELIVELNKLYERIMAENGYIISVIRGIPYYYRKLGYEFAIPLDHRMFLSPSKIPLDGLEFLKIRKANLNDIDLIANKYNQYYEDFFISNLFDKDCYISKFFNDNYNEFKASTYLIETGGKTIAYFTFGKSYDNLGYDIKTSRINREYGIKILQFTKEITSIENPDQIDLAVREDTGLAELIGELGGTTYYTYGWQVKIPNLKLYLEKIKQILENRIYNSNFQGLTQDLRISNYKTTIILSFNNGQIPTIKMEKGYQKEGSCDLQIPGSILFKLILGDRSFEEINHIIKDAMIKRESSEIIDVLFPKENSYPDTYY</sequence>
<dbReference type="InterPro" id="IPR000182">
    <property type="entry name" value="GNAT_dom"/>
</dbReference>
<proteinExistence type="predicted"/>
<dbReference type="EMBL" id="LAZR01051705">
    <property type="protein sequence ID" value="KKK84591.1"/>
    <property type="molecule type" value="Genomic_DNA"/>
</dbReference>
<dbReference type="GO" id="GO:0016747">
    <property type="term" value="F:acyltransferase activity, transferring groups other than amino-acyl groups"/>
    <property type="evidence" value="ECO:0007669"/>
    <property type="project" value="InterPro"/>
</dbReference>
<evidence type="ECO:0000259" key="1">
    <source>
        <dbReference type="PROSITE" id="PS51186"/>
    </source>
</evidence>
<dbReference type="InterPro" id="IPR016181">
    <property type="entry name" value="Acyl_CoA_acyltransferase"/>
</dbReference>
<comment type="caution">
    <text evidence="2">The sequence shown here is derived from an EMBL/GenBank/DDBJ whole genome shotgun (WGS) entry which is preliminary data.</text>
</comment>
<dbReference type="SUPFAM" id="SSF55729">
    <property type="entry name" value="Acyl-CoA N-acyltransferases (Nat)"/>
    <property type="match status" value="1"/>
</dbReference>
<organism evidence="2">
    <name type="scientific">marine sediment metagenome</name>
    <dbReference type="NCBI Taxonomy" id="412755"/>
    <lineage>
        <taxon>unclassified sequences</taxon>
        <taxon>metagenomes</taxon>
        <taxon>ecological metagenomes</taxon>
    </lineage>
</organism>
<feature type="non-terminal residue" evidence="2">
    <location>
        <position position="1"/>
    </location>
</feature>
<dbReference type="Gene3D" id="3.40.630.30">
    <property type="match status" value="1"/>
</dbReference>
<protein>
    <recommendedName>
        <fullName evidence="1">N-acetyltransferase domain-containing protein</fullName>
    </recommendedName>
</protein>